<dbReference type="PRINTS" id="PR00038">
    <property type="entry name" value="HTHLUXR"/>
</dbReference>
<dbReference type="SUPFAM" id="SSF46894">
    <property type="entry name" value="C-terminal effector domain of the bipartite response regulators"/>
    <property type="match status" value="1"/>
</dbReference>
<evidence type="ECO:0000259" key="3">
    <source>
        <dbReference type="PROSITE" id="PS50043"/>
    </source>
</evidence>
<feature type="domain" description="HTH luxR-type" evidence="3">
    <location>
        <begin position="871"/>
        <end position="936"/>
    </location>
</feature>
<dbReference type="Gene3D" id="1.25.40.10">
    <property type="entry name" value="Tetratricopeptide repeat domain"/>
    <property type="match status" value="1"/>
</dbReference>
<gene>
    <name evidence="4" type="ORF">R7226_22085</name>
</gene>
<dbReference type="InterPro" id="IPR027417">
    <property type="entry name" value="P-loop_NTPase"/>
</dbReference>
<organism evidence="4 5">
    <name type="scientific">Conexibacter stalactiti</name>
    <dbReference type="NCBI Taxonomy" id="1940611"/>
    <lineage>
        <taxon>Bacteria</taxon>
        <taxon>Bacillati</taxon>
        <taxon>Actinomycetota</taxon>
        <taxon>Thermoleophilia</taxon>
        <taxon>Solirubrobacterales</taxon>
        <taxon>Conexibacteraceae</taxon>
        <taxon>Conexibacter</taxon>
    </lineage>
</organism>
<dbReference type="PROSITE" id="PS00622">
    <property type="entry name" value="HTH_LUXR_1"/>
    <property type="match status" value="1"/>
</dbReference>
<evidence type="ECO:0000313" key="4">
    <source>
        <dbReference type="EMBL" id="MDW5597054.1"/>
    </source>
</evidence>
<proteinExistence type="predicted"/>
<reference evidence="5" key="1">
    <citation type="submission" date="2023-07" db="EMBL/GenBank/DDBJ databases">
        <title>Conexibacter stalactiti sp. nov., isolated from stalactites in a lava cave and emended description of the genus Conexibacter.</title>
        <authorList>
            <person name="Lee S.D."/>
        </authorList>
    </citation>
    <scope>NUCLEOTIDE SEQUENCE [LARGE SCALE GENOMIC DNA]</scope>
    <source>
        <strain evidence="5">KCTC 39840</strain>
    </source>
</reference>
<dbReference type="CDD" id="cd06170">
    <property type="entry name" value="LuxR_C_like"/>
    <property type="match status" value="1"/>
</dbReference>
<dbReference type="Gene3D" id="1.10.10.10">
    <property type="entry name" value="Winged helix-like DNA-binding domain superfamily/Winged helix DNA-binding domain"/>
    <property type="match status" value="1"/>
</dbReference>
<protein>
    <submittedName>
        <fullName evidence="4">AAA family ATPase</fullName>
    </submittedName>
</protein>
<dbReference type="InterPro" id="IPR041664">
    <property type="entry name" value="AAA_16"/>
</dbReference>
<dbReference type="SUPFAM" id="SSF48452">
    <property type="entry name" value="TPR-like"/>
    <property type="match status" value="1"/>
</dbReference>
<dbReference type="PROSITE" id="PS50043">
    <property type="entry name" value="HTH_LUXR_2"/>
    <property type="match status" value="1"/>
</dbReference>
<dbReference type="Proteomes" id="UP001284601">
    <property type="component" value="Unassembled WGS sequence"/>
</dbReference>
<dbReference type="InterPro" id="IPR016032">
    <property type="entry name" value="Sig_transdc_resp-reg_C-effctor"/>
</dbReference>
<evidence type="ECO:0000313" key="5">
    <source>
        <dbReference type="Proteomes" id="UP001284601"/>
    </source>
</evidence>
<keyword evidence="2" id="KW-0067">ATP-binding</keyword>
<evidence type="ECO:0000256" key="2">
    <source>
        <dbReference type="ARBA" id="ARBA00022840"/>
    </source>
</evidence>
<dbReference type="SUPFAM" id="SSF52540">
    <property type="entry name" value="P-loop containing nucleoside triphosphate hydrolases"/>
    <property type="match status" value="1"/>
</dbReference>
<dbReference type="SMART" id="SM00421">
    <property type="entry name" value="HTH_LUXR"/>
    <property type="match status" value="1"/>
</dbReference>
<evidence type="ECO:0000256" key="1">
    <source>
        <dbReference type="ARBA" id="ARBA00022741"/>
    </source>
</evidence>
<dbReference type="Gene3D" id="3.40.50.300">
    <property type="entry name" value="P-loop containing nucleotide triphosphate hydrolases"/>
    <property type="match status" value="1"/>
</dbReference>
<dbReference type="PANTHER" id="PTHR16305">
    <property type="entry name" value="TESTICULAR SOLUBLE ADENYLYL CYCLASE"/>
    <property type="match status" value="1"/>
</dbReference>
<accession>A0ABU4HV37</accession>
<dbReference type="InterPro" id="IPR011990">
    <property type="entry name" value="TPR-like_helical_dom_sf"/>
</dbReference>
<dbReference type="Pfam" id="PF00196">
    <property type="entry name" value="GerE"/>
    <property type="match status" value="1"/>
</dbReference>
<dbReference type="EMBL" id="JAWSTH010000073">
    <property type="protein sequence ID" value="MDW5597054.1"/>
    <property type="molecule type" value="Genomic_DNA"/>
</dbReference>
<dbReference type="InterPro" id="IPR000792">
    <property type="entry name" value="Tscrpt_reg_LuxR_C"/>
</dbReference>
<dbReference type="PANTHER" id="PTHR16305:SF35">
    <property type="entry name" value="TRANSCRIPTIONAL ACTIVATOR DOMAIN"/>
    <property type="match status" value="1"/>
</dbReference>
<keyword evidence="5" id="KW-1185">Reference proteome</keyword>
<dbReference type="Pfam" id="PF13191">
    <property type="entry name" value="AAA_16"/>
    <property type="match status" value="1"/>
</dbReference>
<sequence>MRGIVADGSLAGRERELARIDAVVERAAAGSSGALLVSGESGIGKSALLQAVGERAAARGATVLRARGWESEAEIPYAALLELLRPVLGMLDAIPSVQATALGAAMALSEPSEHDSFAIPAGVLSLLAAVAARSPLVALVDDVQWVDAASRDALLFAARRLGADGVVIVFAQRDGSGEHVDSSGLERIPLGGLAGDVAVALALATDERLVRPVAEALAEQTGGNPLALLETPMLLSDAQRAGREPLDAPLPPVARIGRALELRLAQLPGDARQAMVLAAAAQTDDLPAFGRALAVSGLPGDALEPAERAGLVAVSGERFSIRHPLLRSTAYHGASAAERRAAHRALADAARDPRLRAWHLALAAFEPDERVAADLDAAARDARMRGGHAEAARAWDRAAALSPGAAEAARRWVDAGAAWIDAGHPGKALESIERIDPGEAGEALAGAARRIAAQVELRRDPLTARRLLLAEADRLAETDRATAAALTLEASVAHMMSGDMVALIADVRRARELAAGVQPAYATVADIIVAEAEIALGNIDAGEPVLAAHMETVLAADPLALGIEVIGLAGCCLCWIEEWERAEAILDRCIVAAREASAFGKLVYPLAARAQLDFRRGRWRQALAGADEAVTLARVTGQDAILAFALSVLAEVEAGRGDAAAAAHADEAAGLCERFGSRAVLAYALRALALDHLAQQRVEAAIEVCARASAIAEQIQMGAAGVVMWMPDEVEALARAGSTAAAEAALERFRPRAVSGGAWGPAAVERCAGLLAPAAAVDDHFARAMELHADDGQPFEAARTALLWGERLRRDRRRARAREPLTRALETFGALGAAPWRGRAERELLAAGGELPRSGATRPAAAPVLTVAAAGAEAIDELTPAELQVALMVAAGHRNREVAAALFLSQKTVERHLTAIYRKLGVRSRTELANAVSGEPPRF</sequence>
<dbReference type="InterPro" id="IPR036388">
    <property type="entry name" value="WH-like_DNA-bd_sf"/>
</dbReference>
<keyword evidence="1" id="KW-0547">Nucleotide-binding</keyword>
<name>A0ABU4HV37_9ACTN</name>
<dbReference type="RefSeq" id="WP_318599491.1">
    <property type="nucleotide sequence ID" value="NZ_JAWSTH010000073.1"/>
</dbReference>
<comment type="caution">
    <text evidence="4">The sequence shown here is derived from an EMBL/GenBank/DDBJ whole genome shotgun (WGS) entry which is preliminary data.</text>
</comment>